<comment type="similarity">
    <text evidence="1">Belongs to the initiator RepB protein family.</text>
</comment>
<dbReference type="Gene3D" id="1.10.10.10">
    <property type="entry name" value="Winged helix-like DNA-binding domain superfamily/Winged helix DNA-binding domain"/>
    <property type="match status" value="2"/>
</dbReference>
<dbReference type="AlphaFoldDB" id="A0AAE4BS27"/>
<evidence type="ECO:0000259" key="2">
    <source>
        <dbReference type="Pfam" id="PF01051"/>
    </source>
</evidence>
<keyword evidence="4" id="KW-1185">Reference proteome</keyword>
<dbReference type="EMBL" id="JAVDQD010000005">
    <property type="protein sequence ID" value="MDR6240789.1"/>
    <property type="molecule type" value="Genomic_DNA"/>
</dbReference>
<dbReference type="Pfam" id="PF01051">
    <property type="entry name" value="Rep3_N"/>
    <property type="match status" value="1"/>
</dbReference>
<dbReference type="SUPFAM" id="SSF46785">
    <property type="entry name" value="Winged helix' DNA-binding domain"/>
    <property type="match status" value="2"/>
</dbReference>
<dbReference type="InterPro" id="IPR000525">
    <property type="entry name" value="Initiator_Rep_WH1"/>
</dbReference>
<dbReference type="Proteomes" id="UP001185092">
    <property type="component" value="Unassembled WGS sequence"/>
</dbReference>
<name>A0AAE4BS27_9BACT</name>
<evidence type="ECO:0000313" key="3">
    <source>
        <dbReference type="EMBL" id="MDR6240789.1"/>
    </source>
</evidence>
<dbReference type="Pfam" id="PF21205">
    <property type="entry name" value="Rep3_C"/>
    <property type="match status" value="1"/>
</dbReference>
<proteinExistence type="inferred from homology"/>
<organism evidence="3 4">
    <name type="scientific">Aureibacter tunicatorum</name>
    <dbReference type="NCBI Taxonomy" id="866807"/>
    <lineage>
        <taxon>Bacteria</taxon>
        <taxon>Pseudomonadati</taxon>
        <taxon>Bacteroidota</taxon>
        <taxon>Cytophagia</taxon>
        <taxon>Cytophagales</taxon>
        <taxon>Persicobacteraceae</taxon>
        <taxon>Aureibacter</taxon>
    </lineage>
</organism>
<feature type="domain" description="Initiator Rep protein WH1" evidence="2">
    <location>
        <begin position="41"/>
        <end position="185"/>
    </location>
</feature>
<evidence type="ECO:0000256" key="1">
    <source>
        <dbReference type="ARBA" id="ARBA00038283"/>
    </source>
</evidence>
<comment type="caution">
    <text evidence="3">The sequence shown here is derived from an EMBL/GenBank/DDBJ whole genome shotgun (WGS) entry which is preliminary data.</text>
</comment>
<accession>A0AAE4BS27</accession>
<protein>
    <submittedName>
        <fullName evidence="3">Plasmid replication initiation protein</fullName>
    </submittedName>
</protein>
<dbReference type="GO" id="GO:0006270">
    <property type="term" value="P:DNA replication initiation"/>
    <property type="evidence" value="ECO:0007669"/>
    <property type="project" value="InterPro"/>
</dbReference>
<dbReference type="InterPro" id="IPR036388">
    <property type="entry name" value="WH-like_DNA-bd_sf"/>
</dbReference>
<dbReference type="GO" id="GO:0003887">
    <property type="term" value="F:DNA-directed DNA polymerase activity"/>
    <property type="evidence" value="ECO:0007669"/>
    <property type="project" value="InterPro"/>
</dbReference>
<dbReference type="InterPro" id="IPR036390">
    <property type="entry name" value="WH_DNA-bd_sf"/>
</dbReference>
<gene>
    <name evidence="3" type="ORF">HNQ88_003865</name>
</gene>
<dbReference type="RefSeq" id="WP_309941032.1">
    <property type="nucleotide sequence ID" value="NZ_AP025306.1"/>
</dbReference>
<evidence type="ECO:0000313" key="4">
    <source>
        <dbReference type="Proteomes" id="UP001185092"/>
    </source>
</evidence>
<sequence length="488" mass="57699">MATKSNKEQQDIKSLMMKEDSFESFKIVKGDDVEYIGARRVVKSNKIVESRQKFSLTQQRAIILAIAQIKPTDEQLKPLKVKIADILALPDGKKISGAQYQQVREEIMKLTNSSIDIIKNDQSWVSYGFISQVKKEERENFITIKFNEDIKPFLLNLKSTYTSYFVLSVENFRKVHSIRIYELCKQYLKIGSRKIEYQFLLDMLYLKKSKLYQKYGRFNENVLKPCIKEINETSDIFVEYEPVKDGRKVTHIYLKTRLKPHSMEEKYERMRLLKSKERKSIQTTSNEDTLKQAPLSLDTAYVRTNVAESKDKVTKKPAAIVQNVYDKLTQKYTKEKVDFVYELISERDDISNPSGYLIKALREGYFDDQFEVANMQRSQASDAIQTSRFEYQDKKDQINIAYDQFRKNLLRRYYENASDEDLEEFIFTYEESENTMEKRYAQEYIDSSPSPYAKNFFATWLIENHGSDDDKLMLNVKHYAKIEYDFEW</sequence>
<reference evidence="3" key="1">
    <citation type="submission" date="2023-07" db="EMBL/GenBank/DDBJ databases">
        <title>Genomic Encyclopedia of Type Strains, Phase IV (KMG-IV): sequencing the most valuable type-strain genomes for metagenomic binning, comparative biology and taxonomic classification.</title>
        <authorList>
            <person name="Goeker M."/>
        </authorList>
    </citation>
    <scope>NUCLEOTIDE SEQUENCE</scope>
    <source>
        <strain evidence="3">DSM 26174</strain>
    </source>
</reference>